<dbReference type="PIRSF" id="PIRSF030820">
    <property type="entry name" value="UCP030820"/>
    <property type="match status" value="1"/>
</dbReference>
<dbReference type="eggNOG" id="COG3749">
    <property type="taxonomic scope" value="Bacteria"/>
</dbReference>
<accession>A0YB14</accession>
<dbReference type="Pfam" id="PF06073">
    <property type="entry name" value="DUF934"/>
    <property type="match status" value="1"/>
</dbReference>
<dbReference type="AlphaFoldDB" id="A0YB14"/>
<keyword evidence="2" id="KW-1185">Reference proteome</keyword>
<evidence type="ECO:0008006" key="3">
    <source>
        <dbReference type="Google" id="ProtNLM"/>
    </source>
</evidence>
<organism evidence="1 2">
    <name type="scientific">marine gamma proteobacterium HTCC2143</name>
    <dbReference type="NCBI Taxonomy" id="247633"/>
    <lineage>
        <taxon>Bacteria</taxon>
        <taxon>Pseudomonadati</taxon>
        <taxon>Pseudomonadota</taxon>
        <taxon>Gammaproteobacteria</taxon>
        <taxon>Cellvibrionales</taxon>
        <taxon>Spongiibacteraceae</taxon>
        <taxon>BD1-7 clade</taxon>
    </lineage>
</organism>
<comment type="caution">
    <text evidence="1">The sequence shown here is derived from an EMBL/GenBank/DDBJ whole genome shotgun (WGS) entry which is preliminary data.</text>
</comment>
<reference evidence="1 2" key="1">
    <citation type="journal article" date="2010" name="J. Bacteriol.">
        <title>Genome sequence of the oligotrophic marine Gammaproteobacterium HTCC2143, isolated from the Oregon Coast.</title>
        <authorList>
            <person name="Oh H.M."/>
            <person name="Kang I."/>
            <person name="Ferriera S."/>
            <person name="Giovannoni S.J."/>
            <person name="Cho J.C."/>
        </authorList>
    </citation>
    <scope>NUCLEOTIDE SEQUENCE [LARGE SCALE GENOMIC DNA]</scope>
    <source>
        <strain evidence="1 2">HTCC2143</strain>
    </source>
</reference>
<gene>
    <name evidence="1" type="ORF">GP2143_04820</name>
</gene>
<dbReference type="EMBL" id="AAVT01000002">
    <property type="protein sequence ID" value="EAW31744.1"/>
    <property type="molecule type" value="Genomic_DNA"/>
</dbReference>
<proteinExistence type="predicted"/>
<dbReference type="Proteomes" id="UP000004931">
    <property type="component" value="Unassembled WGS sequence"/>
</dbReference>
<evidence type="ECO:0000313" key="2">
    <source>
        <dbReference type="Proteomes" id="UP000004931"/>
    </source>
</evidence>
<evidence type="ECO:0000313" key="1">
    <source>
        <dbReference type="EMBL" id="EAW31744.1"/>
    </source>
</evidence>
<dbReference type="InterPro" id="IPR008318">
    <property type="entry name" value="UCP030820"/>
</dbReference>
<dbReference type="OrthoDB" id="9800421at2"/>
<dbReference type="STRING" id="247633.GP2143_04820"/>
<name>A0YB14_9GAMM</name>
<protein>
    <recommendedName>
        <fullName evidence="3">Oxidoreductase probably involved in sulfite reduction</fullName>
    </recommendedName>
</protein>
<sequence length="160" mass="18212">MPSKIIKDGVIVDDQWLLLPQDTTDIPEGPIIVPLSLWESKKDILAGREALGVWLDSDEPPEHIASALENFDLVAINFPVFVDGRGFSYGRDLREKYHYQGEVRAIGEFIRDQLFFLQRCGFNAYALSGAELESALDTFKDFSDSYQAAIDQPEPYFRRH</sequence>